<evidence type="ECO:0000313" key="2">
    <source>
        <dbReference type="EMBL" id="CAH9087238.1"/>
    </source>
</evidence>
<reference evidence="2" key="1">
    <citation type="submission" date="2022-07" db="EMBL/GenBank/DDBJ databases">
        <authorList>
            <person name="Macas J."/>
            <person name="Novak P."/>
            <person name="Neumann P."/>
        </authorList>
    </citation>
    <scope>NUCLEOTIDE SEQUENCE</scope>
</reference>
<dbReference type="Proteomes" id="UP001152484">
    <property type="component" value="Unassembled WGS sequence"/>
</dbReference>
<dbReference type="PANTHER" id="PTHR46310">
    <property type="entry name" value="AMIDASE 1"/>
    <property type="match status" value="1"/>
</dbReference>
<evidence type="ECO:0000259" key="1">
    <source>
        <dbReference type="Pfam" id="PF01425"/>
    </source>
</evidence>
<dbReference type="SUPFAM" id="SSF75304">
    <property type="entry name" value="Amidase signature (AS) enzymes"/>
    <property type="match status" value="1"/>
</dbReference>
<sequence length="259" mass="28134">MLVDFSLGTDTGGSVRVPASYCGIFGIRPSHGVVSIAGVIPMAQSFDTVGWFARDSSILKKVGEVLLSSQNLHPTRPDQVIIAEDCFKLQDFWGIQSPTAFEKFSKEVIRIYEFKKNHGEWVSTVRPNLGPGITERVWEALKTTNERIDVCLSIKFELKAALSTLLGDGGILVIPTVPGAPPKLQTDPNSLEAFRVKAFSLLSVAGISEFCQVNIPLGAYGNLPVGISLLAKHGSDLFLLDTVDAIHGSLKEHIEMLKD</sequence>
<comment type="caution">
    <text evidence="2">The sequence shown here is derived from an EMBL/GenBank/DDBJ whole genome shotgun (WGS) entry which is preliminary data.</text>
</comment>
<gene>
    <name evidence="2" type="ORF">CEURO_LOCUS9978</name>
</gene>
<dbReference type="InterPro" id="IPR023631">
    <property type="entry name" value="Amidase_dom"/>
</dbReference>
<protein>
    <recommendedName>
        <fullName evidence="1">Amidase domain-containing protein</fullName>
    </recommendedName>
</protein>
<dbReference type="AlphaFoldDB" id="A0A9P1E8S6"/>
<dbReference type="EMBL" id="CAMAPE010000019">
    <property type="protein sequence ID" value="CAH9087238.1"/>
    <property type="molecule type" value="Genomic_DNA"/>
</dbReference>
<dbReference type="OrthoDB" id="245563at2759"/>
<dbReference type="InterPro" id="IPR036928">
    <property type="entry name" value="AS_sf"/>
</dbReference>
<evidence type="ECO:0000313" key="3">
    <source>
        <dbReference type="Proteomes" id="UP001152484"/>
    </source>
</evidence>
<name>A0A9P1E8S6_CUSEU</name>
<dbReference type="PANTHER" id="PTHR46310:SF7">
    <property type="entry name" value="AMIDASE 1"/>
    <property type="match status" value="1"/>
</dbReference>
<feature type="domain" description="Amidase" evidence="1">
    <location>
        <begin position="2"/>
        <end position="76"/>
    </location>
</feature>
<proteinExistence type="predicted"/>
<dbReference type="Gene3D" id="3.90.1300.10">
    <property type="entry name" value="Amidase signature (AS) domain"/>
    <property type="match status" value="2"/>
</dbReference>
<organism evidence="2 3">
    <name type="scientific">Cuscuta europaea</name>
    <name type="common">European dodder</name>
    <dbReference type="NCBI Taxonomy" id="41803"/>
    <lineage>
        <taxon>Eukaryota</taxon>
        <taxon>Viridiplantae</taxon>
        <taxon>Streptophyta</taxon>
        <taxon>Embryophyta</taxon>
        <taxon>Tracheophyta</taxon>
        <taxon>Spermatophyta</taxon>
        <taxon>Magnoliopsida</taxon>
        <taxon>eudicotyledons</taxon>
        <taxon>Gunneridae</taxon>
        <taxon>Pentapetalae</taxon>
        <taxon>asterids</taxon>
        <taxon>lamiids</taxon>
        <taxon>Solanales</taxon>
        <taxon>Convolvulaceae</taxon>
        <taxon>Cuscuteae</taxon>
        <taxon>Cuscuta</taxon>
        <taxon>Cuscuta subgen. Cuscuta</taxon>
    </lineage>
</organism>
<keyword evidence="3" id="KW-1185">Reference proteome</keyword>
<accession>A0A9P1E8S6</accession>
<dbReference type="Pfam" id="PF01425">
    <property type="entry name" value="Amidase"/>
    <property type="match status" value="1"/>
</dbReference>